<protein>
    <submittedName>
        <fullName evidence="1">Uncharacterized protein</fullName>
    </submittedName>
</protein>
<organism evidence="1 2">
    <name type="scientific">Trichonephila inaurata madagascariensis</name>
    <dbReference type="NCBI Taxonomy" id="2747483"/>
    <lineage>
        <taxon>Eukaryota</taxon>
        <taxon>Metazoa</taxon>
        <taxon>Ecdysozoa</taxon>
        <taxon>Arthropoda</taxon>
        <taxon>Chelicerata</taxon>
        <taxon>Arachnida</taxon>
        <taxon>Araneae</taxon>
        <taxon>Araneomorphae</taxon>
        <taxon>Entelegynae</taxon>
        <taxon>Araneoidea</taxon>
        <taxon>Nephilidae</taxon>
        <taxon>Trichonephila</taxon>
        <taxon>Trichonephila inaurata</taxon>
    </lineage>
</organism>
<keyword evidence="2" id="KW-1185">Reference proteome</keyword>
<dbReference type="EMBL" id="BMAV01004691">
    <property type="protein sequence ID" value="GFY45208.1"/>
    <property type="molecule type" value="Genomic_DNA"/>
</dbReference>
<reference evidence="1" key="1">
    <citation type="submission" date="2020-08" db="EMBL/GenBank/DDBJ databases">
        <title>Multicomponent nature underlies the extraordinary mechanical properties of spider dragline silk.</title>
        <authorList>
            <person name="Kono N."/>
            <person name="Nakamura H."/>
            <person name="Mori M."/>
            <person name="Yoshida Y."/>
            <person name="Ohtoshi R."/>
            <person name="Malay A.D."/>
            <person name="Moran D.A.P."/>
            <person name="Tomita M."/>
            <person name="Numata K."/>
            <person name="Arakawa K."/>
        </authorList>
    </citation>
    <scope>NUCLEOTIDE SEQUENCE</scope>
</reference>
<accession>A0A8X6X1F3</accession>
<gene>
    <name evidence="1" type="ORF">TNIN_143061</name>
</gene>
<dbReference type="Proteomes" id="UP000886998">
    <property type="component" value="Unassembled WGS sequence"/>
</dbReference>
<proteinExistence type="predicted"/>
<sequence length="89" mass="9886">MTTQSQDSPLRLGDHTEGFRTISNAQHIHSSEALLSAQYHGLILALLDLRDLCNNRSLPSVSTQGRQQWSDIFRRCCGNGLKGDDYVGL</sequence>
<comment type="caution">
    <text evidence="1">The sequence shown here is derived from an EMBL/GenBank/DDBJ whole genome shotgun (WGS) entry which is preliminary data.</text>
</comment>
<evidence type="ECO:0000313" key="1">
    <source>
        <dbReference type="EMBL" id="GFY45208.1"/>
    </source>
</evidence>
<dbReference type="AlphaFoldDB" id="A0A8X6X1F3"/>
<name>A0A8X6X1F3_9ARAC</name>
<evidence type="ECO:0000313" key="2">
    <source>
        <dbReference type="Proteomes" id="UP000886998"/>
    </source>
</evidence>